<keyword evidence="6" id="KW-0812">Transmembrane</keyword>
<dbReference type="AlphaFoldDB" id="A0A0R0CMF5"/>
<dbReference type="PANTHER" id="PTHR33446">
    <property type="entry name" value="PROTEIN TONB-RELATED"/>
    <property type="match status" value="1"/>
</dbReference>
<dbReference type="GO" id="GO:0055085">
    <property type="term" value="P:transmembrane transport"/>
    <property type="evidence" value="ECO:0007669"/>
    <property type="project" value="InterPro"/>
</dbReference>
<keyword evidence="13" id="KW-1185">Reference proteome</keyword>
<evidence type="ECO:0000256" key="9">
    <source>
        <dbReference type="ARBA" id="ARBA00023136"/>
    </source>
</evidence>
<comment type="subcellular location">
    <subcellularLocation>
        <location evidence="1">Cell inner membrane</location>
        <topology evidence="1">Single-pass membrane protein</topology>
        <orientation evidence="1">Periplasmic side</orientation>
    </subcellularLocation>
</comment>
<dbReference type="STRING" id="344882.ABB29_04610"/>
<dbReference type="NCBIfam" id="TIGR01352">
    <property type="entry name" value="tonB_Cterm"/>
    <property type="match status" value="1"/>
</dbReference>
<evidence type="ECO:0000256" key="6">
    <source>
        <dbReference type="ARBA" id="ARBA00022692"/>
    </source>
</evidence>
<dbReference type="InterPro" id="IPR051045">
    <property type="entry name" value="TonB-dependent_transducer"/>
</dbReference>
<dbReference type="InterPro" id="IPR037682">
    <property type="entry name" value="TonB_C"/>
</dbReference>
<keyword evidence="4" id="KW-1003">Cell membrane</keyword>
<evidence type="ECO:0000256" key="4">
    <source>
        <dbReference type="ARBA" id="ARBA00022475"/>
    </source>
</evidence>
<sequence>MTGSRLAWLGLIAATAALAACGEPAPPAEPVAAPTELAALDTPPPVYPLRLACDGVGGTTTLSVTVGSEGKPTHVARVAGSGSETLDQAAMEAVKGWQFKAATRNGQAVPQTIQVPVTFTPPQPRPDECFALDAGRSSS</sequence>
<protein>
    <submittedName>
        <fullName evidence="12">Energy transducer TonB</fullName>
    </submittedName>
</protein>
<reference evidence="12 13" key="1">
    <citation type="submission" date="2015-05" db="EMBL/GenBank/DDBJ databases">
        <title>Genome sequencing and analysis of members of genus Stenotrophomonas.</title>
        <authorList>
            <person name="Patil P.P."/>
            <person name="Midha S."/>
            <person name="Patil P.B."/>
        </authorList>
    </citation>
    <scope>NUCLEOTIDE SEQUENCE [LARGE SCALE GENOMIC DNA]</scope>
    <source>
        <strain evidence="12 13">DSM 21858</strain>
    </source>
</reference>
<accession>A0A0R0CMF5</accession>
<evidence type="ECO:0000256" key="2">
    <source>
        <dbReference type="ARBA" id="ARBA00006555"/>
    </source>
</evidence>
<dbReference type="Pfam" id="PF03544">
    <property type="entry name" value="TonB_C"/>
    <property type="match status" value="1"/>
</dbReference>
<evidence type="ECO:0000313" key="12">
    <source>
        <dbReference type="EMBL" id="KRG71103.1"/>
    </source>
</evidence>
<evidence type="ECO:0000256" key="3">
    <source>
        <dbReference type="ARBA" id="ARBA00022448"/>
    </source>
</evidence>
<evidence type="ECO:0000256" key="5">
    <source>
        <dbReference type="ARBA" id="ARBA00022519"/>
    </source>
</evidence>
<keyword evidence="5" id="KW-0997">Cell inner membrane</keyword>
<dbReference type="Gene3D" id="3.30.1150.10">
    <property type="match status" value="1"/>
</dbReference>
<name>A0A0R0CMF5_9GAMM</name>
<evidence type="ECO:0000256" key="1">
    <source>
        <dbReference type="ARBA" id="ARBA00004383"/>
    </source>
</evidence>
<feature type="chain" id="PRO_5006394377" evidence="10">
    <location>
        <begin position="20"/>
        <end position="139"/>
    </location>
</feature>
<evidence type="ECO:0000256" key="10">
    <source>
        <dbReference type="SAM" id="SignalP"/>
    </source>
</evidence>
<evidence type="ECO:0000313" key="13">
    <source>
        <dbReference type="Proteomes" id="UP000052052"/>
    </source>
</evidence>
<dbReference type="PROSITE" id="PS51257">
    <property type="entry name" value="PROKAR_LIPOPROTEIN"/>
    <property type="match status" value="1"/>
</dbReference>
<dbReference type="Proteomes" id="UP000052052">
    <property type="component" value="Unassembled WGS sequence"/>
</dbReference>
<feature type="signal peptide" evidence="10">
    <location>
        <begin position="1"/>
        <end position="19"/>
    </location>
</feature>
<dbReference type="PANTHER" id="PTHR33446:SF2">
    <property type="entry name" value="PROTEIN TONB"/>
    <property type="match status" value="1"/>
</dbReference>
<dbReference type="PATRIC" id="fig|344882.3.peg.2259"/>
<evidence type="ECO:0000259" key="11">
    <source>
        <dbReference type="PROSITE" id="PS52015"/>
    </source>
</evidence>
<evidence type="ECO:0000256" key="8">
    <source>
        <dbReference type="ARBA" id="ARBA00022989"/>
    </source>
</evidence>
<proteinExistence type="inferred from homology"/>
<keyword evidence="9" id="KW-0472">Membrane</keyword>
<keyword evidence="3" id="KW-0813">Transport</keyword>
<dbReference type="EMBL" id="LDJL01000004">
    <property type="protein sequence ID" value="KRG71103.1"/>
    <property type="molecule type" value="Genomic_DNA"/>
</dbReference>
<dbReference type="SUPFAM" id="SSF74653">
    <property type="entry name" value="TolA/TonB C-terminal domain"/>
    <property type="match status" value="1"/>
</dbReference>
<keyword evidence="10" id="KW-0732">Signal</keyword>
<keyword evidence="7" id="KW-0653">Protein transport</keyword>
<keyword evidence="8" id="KW-1133">Transmembrane helix</keyword>
<gene>
    <name evidence="12" type="ORF">ABB29_04610</name>
</gene>
<dbReference type="GO" id="GO:0015031">
    <property type="term" value="P:protein transport"/>
    <property type="evidence" value="ECO:0007669"/>
    <property type="project" value="UniProtKB-KW"/>
</dbReference>
<dbReference type="RefSeq" id="WP_057657434.1">
    <property type="nucleotide sequence ID" value="NZ_LDJL01000004.1"/>
</dbReference>
<comment type="caution">
    <text evidence="12">The sequence shown here is derived from an EMBL/GenBank/DDBJ whole genome shotgun (WGS) entry which is preliminary data.</text>
</comment>
<dbReference type="InterPro" id="IPR006260">
    <property type="entry name" value="TonB/TolA_C"/>
</dbReference>
<evidence type="ECO:0000256" key="7">
    <source>
        <dbReference type="ARBA" id="ARBA00022927"/>
    </source>
</evidence>
<feature type="domain" description="TonB C-terminal" evidence="11">
    <location>
        <begin position="32"/>
        <end position="128"/>
    </location>
</feature>
<dbReference type="PROSITE" id="PS52015">
    <property type="entry name" value="TONB_CTD"/>
    <property type="match status" value="1"/>
</dbReference>
<dbReference type="GO" id="GO:0098797">
    <property type="term" value="C:plasma membrane protein complex"/>
    <property type="evidence" value="ECO:0007669"/>
    <property type="project" value="TreeGrafter"/>
</dbReference>
<comment type="similarity">
    <text evidence="2">Belongs to the TonB family.</text>
</comment>
<organism evidence="12 13">
    <name type="scientific">Pseudoxanthomonas dokdonensis</name>
    <dbReference type="NCBI Taxonomy" id="344882"/>
    <lineage>
        <taxon>Bacteria</taxon>
        <taxon>Pseudomonadati</taxon>
        <taxon>Pseudomonadota</taxon>
        <taxon>Gammaproteobacteria</taxon>
        <taxon>Lysobacterales</taxon>
        <taxon>Lysobacteraceae</taxon>
        <taxon>Pseudoxanthomonas</taxon>
    </lineage>
</organism>
<dbReference type="GO" id="GO:0031992">
    <property type="term" value="F:energy transducer activity"/>
    <property type="evidence" value="ECO:0007669"/>
    <property type="project" value="TreeGrafter"/>
</dbReference>